<dbReference type="InterPro" id="IPR056884">
    <property type="entry name" value="NPHP3-like_N"/>
</dbReference>
<dbReference type="AlphaFoldDB" id="A0A067TQ09"/>
<sequence>MSFYTNCDVNIHGGSSNIISGDQIIYTPSHGSSSGFERLEKQVAANALHNSGEVSARPNCHPGTRIAILDYLIAWATALTYPHPIIWLHGPAGTGKSAIQRTVAQLLYEKKLLLASFFFFRTAVGRNSAYNFIATISYQLALSIPATRPHIGQAVEMNPIIFSLSLWDQAQALVLSPILVGS</sequence>
<proteinExistence type="predicted"/>
<evidence type="ECO:0000259" key="2">
    <source>
        <dbReference type="Pfam" id="PF24883"/>
    </source>
</evidence>
<gene>
    <name evidence="3" type="ORF">GALMADRAFT_237253</name>
</gene>
<reference evidence="4" key="1">
    <citation type="journal article" date="2014" name="Proc. Natl. Acad. Sci. U.S.A.">
        <title>Extensive sampling of basidiomycete genomes demonstrates inadequacy of the white-rot/brown-rot paradigm for wood decay fungi.</title>
        <authorList>
            <person name="Riley R."/>
            <person name="Salamov A.A."/>
            <person name="Brown D.W."/>
            <person name="Nagy L.G."/>
            <person name="Floudas D."/>
            <person name="Held B.W."/>
            <person name="Levasseur A."/>
            <person name="Lombard V."/>
            <person name="Morin E."/>
            <person name="Otillar R."/>
            <person name="Lindquist E.A."/>
            <person name="Sun H."/>
            <person name="LaButti K.M."/>
            <person name="Schmutz J."/>
            <person name="Jabbour D."/>
            <person name="Luo H."/>
            <person name="Baker S.E."/>
            <person name="Pisabarro A.G."/>
            <person name="Walton J.D."/>
            <person name="Blanchette R.A."/>
            <person name="Henrissat B."/>
            <person name="Martin F."/>
            <person name="Cullen D."/>
            <person name="Hibbett D.S."/>
            <person name="Grigoriev I.V."/>
        </authorList>
    </citation>
    <scope>NUCLEOTIDE SEQUENCE [LARGE SCALE GENOMIC DNA]</scope>
    <source>
        <strain evidence="4">CBS 339.88</strain>
    </source>
</reference>
<evidence type="ECO:0000313" key="4">
    <source>
        <dbReference type="Proteomes" id="UP000027222"/>
    </source>
</evidence>
<accession>A0A067TQ09</accession>
<dbReference type="STRING" id="685588.A0A067TQ09"/>
<protein>
    <recommendedName>
        <fullName evidence="2">Nephrocystin 3-like N-terminal domain-containing protein</fullName>
    </recommendedName>
</protein>
<dbReference type="SUPFAM" id="SSF52540">
    <property type="entry name" value="P-loop containing nucleoside triphosphate hydrolases"/>
    <property type="match status" value="1"/>
</dbReference>
<dbReference type="InterPro" id="IPR027417">
    <property type="entry name" value="P-loop_NTPase"/>
</dbReference>
<feature type="domain" description="Nephrocystin 3-like N-terminal" evidence="2">
    <location>
        <begin position="82"/>
        <end position="159"/>
    </location>
</feature>
<dbReference type="Gene3D" id="3.40.50.300">
    <property type="entry name" value="P-loop containing nucleotide triphosphate hydrolases"/>
    <property type="match status" value="1"/>
</dbReference>
<dbReference type="Pfam" id="PF24883">
    <property type="entry name" value="NPHP3_N"/>
    <property type="match status" value="1"/>
</dbReference>
<dbReference type="HOGENOM" id="CLU_000288_6_8_1"/>
<keyword evidence="1" id="KW-0677">Repeat</keyword>
<evidence type="ECO:0000313" key="3">
    <source>
        <dbReference type="EMBL" id="KDR84402.1"/>
    </source>
</evidence>
<organism evidence="3 4">
    <name type="scientific">Galerina marginata (strain CBS 339.88)</name>
    <dbReference type="NCBI Taxonomy" id="685588"/>
    <lineage>
        <taxon>Eukaryota</taxon>
        <taxon>Fungi</taxon>
        <taxon>Dikarya</taxon>
        <taxon>Basidiomycota</taxon>
        <taxon>Agaricomycotina</taxon>
        <taxon>Agaricomycetes</taxon>
        <taxon>Agaricomycetidae</taxon>
        <taxon>Agaricales</taxon>
        <taxon>Agaricineae</taxon>
        <taxon>Strophariaceae</taxon>
        <taxon>Galerina</taxon>
    </lineage>
</organism>
<evidence type="ECO:0000256" key="1">
    <source>
        <dbReference type="ARBA" id="ARBA00022737"/>
    </source>
</evidence>
<name>A0A067TQ09_GALM3</name>
<dbReference type="Proteomes" id="UP000027222">
    <property type="component" value="Unassembled WGS sequence"/>
</dbReference>
<dbReference type="OrthoDB" id="5106486at2759"/>
<dbReference type="EMBL" id="KL142368">
    <property type="protein sequence ID" value="KDR84402.1"/>
    <property type="molecule type" value="Genomic_DNA"/>
</dbReference>
<keyword evidence="4" id="KW-1185">Reference proteome</keyword>